<dbReference type="Gene3D" id="1.10.510.10">
    <property type="entry name" value="Transferase(Phosphotransferase) domain 1"/>
    <property type="match status" value="1"/>
</dbReference>
<feature type="signal peptide" evidence="1">
    <location>
        <begin position="1"/>
        <end position="15"/>
    </location>
</feature>
<dbReference type="SUPFAM" id="SSF56112">
    <property type="entry name" value="Protein kinase-like (PK-like)"/>
    <property type="match status" value="1"/>
</dbReference>
<sequence>MPLYCLLPLLLSALGKPTERSWPGISEHPQLAKALASYPAHPGEPGGLLLLAPRLNRSGHALLASLLRYDGPRRISATDALDHPYFTDPLVSSLPTKALARLPPQASVFEVPDMRLARDAANPGTMAHR</sequence>
<dbReference type="EMBL" id="CAAALY010005136">
    <property type="protein sequence ID" value="VEL08955.1"/>
    <property type="molecule type" value="Genomic_DNA"/>
</dbReference>
<evidence type="ECO:0000256" key="1">
    <source>
        <dbReference type="SAM" id="SignalP"/>
    </source>
</evidence>
<evidence type="ECO:0008006" key="4">
    <source>
        <dbReference type="Google" id="ProtNLM"/>
    </source>
</evidence>
<dbReference type="InterPro" id="IPR011009">
    <property type="entry name" value="Kinase-like_dom_sf"/>
</dbReference>
<dbReference type="AlphaFoldDB" id="A0A448WDB4"/>
<gene>
    <name evidence="2" type="ORF">PXEA_LOCUS2395</name>
</gene>
<organism evidence="2 3">
    <name type="scientific">Protopolystoma xenopodis</name>
    <dbReference type="NCBI Taxonomy" id="117903"/>
    <lineage>
        <taxon>Eukaryota</taxon>
        <taxon>Metazoa</taxon>
        <taxon>Spiralia</taxon>
        <taxon>Lophotrochozoa</taxon>
        <taxon>Platyhelminthes</taxon>
        <taxon>Monogenea</taxon>
        <taxon>Polyopisthocotylea</taxon>
        <taxon>Polystomatidea</taxon>
        <taxon>Polystomatidae</taxon>
        <taxon>Protopolystoma</taxon>
    </lineage>
</organism>
<keyword evidence="1" id="KW-0732">Signal</keyword>
<protein>
    <recommendedName>
        <fullName evidence="4">Protein kinase domain-containing protein</fullName>
    </recommendedName>
</protein>
<accession>A0A448WDB4</accession>
<reference evidence="2" key="1">
    <citation type="submission" date="2018-11" db="EMBL/GenBank/DDBJ databases">
        <authorList>
            <consortium name="Pathogen Informatics"/>
        </authorList>
    </citation>
    <scope>NUCLEOTIDE SEQUENCE</scope>
</reference>
<evidence type="ECO:0000313" key="2">
    <source>
        <dbReference type="EMBL" id="VEL08955.1"/>
    </source>
</evidence>
<name>A0A448WDB4_9PLAT</name>
<keyword evidence="3" id="KW-1185">Reference proteome</keyword>
<dbReference type="Proteomes" id="UP000784294">
    <property type="component" value="Unassembled WGS sequence"/>
</dbReference>
<dbReference type="OrthoDB" id="6284126at2759"/>
<proteinExistence type="predicted"/>
<comment type="caution">
    <text evidence="2">The sequence shown here is derived from an EMBL/GenBank/DDBJ whole genome shotgun (WGS) entry which is preliminary data.</text>
</comment>
<feature type="chain" id="PRO_5019486852" description="Protein kinase domain-containing protein" evidence="1">
    <location>
        <begin position="16"/>
        <end position="129"/>
    </location>
</feature>
<evidence type="ECO:0000313" key="3">
    <source>
        <dbReference type="Proteomes" id="UP000784294"/>
    </source>
</evidence>